<evidence type="ECO:0000256" key="8">
    <source>
        <dbReference type="SAM" id="Phobius"/>
    </source>
</evidence>
<feature type="transmembrane region" description="Helical" evidence="8">
    <location>
        <begin position="58"/>
        <end position="80"/>
    </location>
</feature>
<keyword evidence="4" id="KW-0808">Transferase</keyword>
<evidence type="ECO:0000313" key="10">
    <source>
        <dbReference type="EMBL" id="GCE06086.1"/>
    </source>
</evidence>
<feature type="transmembrane region" description="Helical" evidence="8">
    <location>
        <begin position="109"/>
        <end position="127"/>
    </location>
</feature>
<feature type="transmembrane region" description="Helical" evidence="8">
    <location>
        <begin position="158"/>
        <end position="176"/>
    </location>
</feature>
<feature type="transmembrane region" description="Helical" evidence="8">
    <location>
        <begin position="322"/>
        <end position="338"/>
    </location>
</feature>
<evidence type="ECO:0000256" key="7">
    <source>
        <dbReference type="ARBA" id="ARBA00023136"/>
    </source>
</evidence>
<sequence>MANDYQQKKLSLAQSQPALVTHIPHRSIDIAQENTIRITALKKNTRSKKNEGARGGKGYVIASYVCLLLFALIQGMIIYAQKTGPFYDEAIYATAGMRTLEGKGVADGYLVWFAGSLLWPVLSAIGYNIHGLVGIRAVGVLLTFVAVLFSYLTAKNLFGVKAAFFSVLLFIFNGPLMALAHLGVYDIPALTCTSISLWAITRFKNGHRFWLCVSAISLAIAMIAKYPIGLMMLPILGLLITFRQQKSITDVFLFLFLFAAVFLAFFLPFQFQVGDWLLWSSQNKPTFGSTEAMIIGAQLYWGLLPLCASLLGFCVAPKKKEALLLWLAGLIWPAYHIISGNPVSDNKHVVFGFLFLYPLIGLFCAYLWQKKWLGKPLVTFLCLIFLVVGAAELYILDSAWPDVRSAATYLTNDAHPGDQFLIDDAWPYTMSLYAQHKIKDPWAVYDNYRITHKENTQSICAYTWYVDEKGSYSWPDTFREQIKACHAFIPVYHTESSVVELGPDLQYKRYTITTTIYKNLHATK</sequence>
<keyword evidence="6 8" id="KW-1133">Transmembrane helix</keyword>
<feature type="domain" description="Glycosyltransferase RgtA/B/C/D-like" evidence="9">
    <location>
        <begin position="130"/>
        <end position="269"/>
    </location>
</feature>
<evidence type="ECO:0000259" key="9">
    <source>
        <dbReference type="Pfam" id="PF13231"/>
    </source>
</evidence>
<organism evidence="10 11">
    <name type="scientific">Dictyobacter aurantiacus</name>
    <dbReference type="NCBI Taxonomy" id="1936993"/>
    <lineage>
        <taxon>Bacteria</taxon>
        <taxon>Bacillati</taxon>
        <taxon>Chloroflexota</taxon>
        <taxon>Ktedonobacteria</taxon>
        <taxon>Ktedonobacterales</taxon>
        <taxon>Dictyobacteraceae</taxon>
        <taxon>Dictyobacter</taxon>
    </lineage>
</organism>
<evidence type="ECO:0000256" key="6">
    <source>
        <dbReference type="ARBA" id="ARBA00022989"/>
    </source>
</evidence>
<comment type="caution">
    <text evidence="10">The sequence shown here is derived from an EMBL/GenBank/DDBJ whole genome shotgun (WGS) entry which is preliminary data.</text>
</comment>
<evidence type="ECO:0000256" key="4">
    <source>
        <dbReference type="ARBA" id="ARBA00022679"/>
    </source>
</evidence>
<accession>A0A401ZGX0</accession>
<evidence type="ECO:0000256" key="1">
    <source>
        <dbReference type="ARBA" id="ARBA00004651"/>
    </source>
</evidence>
<dbReference type="PANTHER" id="PTHR33908">
    <property type="entry name" value="MANNOSYLTRANSFERASE YKCB-RELATED"/>
    <property type="match status" value="1"/>
</dbReference>
<dbReference type="Pfam" id="PF13231">
    <property type="entry name" value="PMT_2"/>
    <property type="match status" value="1"/>
</dbReference>
<evidence type="ECO:0000256" key="3">
    <source>
        <dbReference type="ARBA" id="ARBA00022676"/>
    </source>
</evidence>
<dbReference type="GO" id="GO:0009103">
    <property type="term" value="P:lipopolysaccharide biosynthetic process"/>
    <property type="evidence" value="ECO:0007669"/>
    <property type="project" value="UniProtKB-ARBA"/>
</dbReference>
<keyword evidence="11" id="KW-1185">Reference proteome</keyword>
<protein>
    <recommendedName>
        <fullName evidence="9">Glycosyltransferase RgtA/B/C/D-like domain-containing protein</fullName>
    </recommendedName>
</protein>
<evidence type="ECO:0000256" key="2">
    <source>
        <dbReference type="ARBA" id="ARBA00022475"/>
    </source>
</evidence>
<dbReference type="PANTHER" id="PTHR33908:SF11">
    <property type="entry name" value="MEMBRANE PROTEIN"/>
    <property type="match status" value="1"/>
</dbReference>
<dbReference type="GO" id="GO:0016763">
    <property type="term" value="F:pentosyltransferase activity"/>
    <property type="evidence" value="ECO:0007669"/>
    <property type="project" value="TreeGrafter"/>
</dbReference>
<feature type="transmembrane region" description="Helical" evidence="8">
    <location>
        <begin position="134"/>
        <end position="152"/>
    </location>
</feature>
<proteinExistence type="predicted"/>
<feature type="transmembrane region" description="Helical" evidence="8">
    <location>
        <begin position="350"/>
        <end position="368"/>
    </location>
</feature>
<feature type="transmembrane region" description="Helical" evidence="8">
    <location>
        <begin position="293"/>
        <end position="315"/>
    </location>
</feature>
<dbReference type="InterPro" id="IPR038731">
    <property type="entry name" value="RgtA/B/C-like"/>
</dbReference>
<keyword evidence="2" id="KW-1003">Cell membrane</keyword>
<feature type="transmembrane region" description="Helical" evidence="8">
    <location>
        <begin position="207"/>
        <end position="240"/>
    </location>
</feature>
<name>A0A401ZGX0_9CHLR</name>
<keyword evidence="5 8" id="KW-0812">Transmembrane</keyword>
<feature type="transmembrane region" description="Helical" evidence="8">
    <location>
        <begin position="377"/>
        <end position="396"/>
    </location>
</feature>
<dbReference type="Proteomes" id="UP000287224">
    <property type="component" value="Unassembled WGS sequence"/>
</dbReference>
<dbReference type="EMBL" id="BIFQ01000001">
    <property type="protein sequence ID" value="GCE06086.1"/>
    <property type="molecule type" value="Genomic_DNA"/>
</dbReference>
<feature type="transmembrane region" description="Helical" evidence="8">
    <location>
        <begin position="183"/>
        <end position="201"/>
    </location>
</feature>
<gene>
    <name evidence="10" type="ORF">KDAU_34150</name>
</gene>
<feature type="transmembrane region" description="Helical" evidence="8">
    <location>
        <begin position="252"/>
        <end position="273"/>
    </location>
</feature>
<comment type="subcellular location">
    <subcellularLocation>
        <location evidence="1">Cell membrane</location>
        <topology evidence="1">Multi-pass membrane protein</topology>
    </subcellularLocation>
</comment>
<dbReference type="InterPro" id="IPR050297">
    <property type="entry name" value="LipidA_mod_glycosyltrf_83"/>
</dbReference>
<evidence type="ECO:0000256" key="5">
    <source>
        <dbReference type="ARBA" id="ARBA00022692"/>
    </source>
</evidence>
<keyword evidence="3" id="KW-0328">Glycosyltransferase</keyword>
<evidence type="ECO:0000313" key="11">
    <source>
        <dbReference type="Proteomes" id="UP000287224"/>
    </source>
</evidence>
<dbReference type="GO" id="GO:0005886">
    <property type="term" value="C:plasma membrane"/>
    <property type="evidence" value="ECO:0007669"/>
    <property type="project" value="UniProtKB-SubCell"/>
</dbReference>
<keyword evidence="7 8" id="KW-0472">Membrane</keyword>
<reference evidence="11" key="1">
    <citation type="submission" date="2018-12" db="EMBL/GenBank/DDBJ databases">
        <title>Tengunoibacter tsumagoiensis gen. nov., sp. nov., Dictyobacter kobayashii sp. nov., D. alpinus sp. nov., and D. joshuensis sp. nov. and description of Dictyobacteraceae fam. nov. within the order Ktedonobacterales isolated from Tengu-no-mugimeshi.</title>
        <authorList>
            <person name="Wang C.M."/>
            <person name="Zheng Y."/>
            <person name="Sakai Y."/>
            <person name="Toyoda A."/>
            <person name="Minakuchi Y."/>
            <person name="Abe K."/>
            <person name="Yokota A."/>
            <person name="Yabe S."/>
        </authorList>
    </citation>
    <scope>NUCLEOTIDE SEQUENCE [LARGE SCALE GENOMIC DNA]</scope>
    <source>
        <strain evidence="11">S-27</strain>
    </source>
</reference>
<dbReference type="AlphaFoldDB" id="A0A401ZGX0"/>